<evidence type="ECO:0000256" key="3">
    <source>
        <dbReference type="ARBA" id="ARBA00022729"/>
    </source>
</evidence>
<evidence type="ECO:0000256" key="1">
    <source>
        <dbReference type="ARBA" id="ARBA00009023"/>
    </source>
</evidence>
<name>A0A1I4EB14_9HYPH</name>
<comment type="caution">
    <text evidence="5">The sequence shown here is derived from an EMBL/GenBank/DDBJ whole genome shotgun (WGS) entry which is preliminary data.</text>
</comment>
<proteinExistence type="inferred from homology"/>
<dbReference type="PANTHER" id="PTHR33376:SF7">
    <property type="entry name" value="C4-DICARBOXYLATE-BINDING PROTEIN DCTB"/>
    <property type="match status" value="1"/>
</dbReference>
<gene>
    <name evidence="5" type="ORF">SAMN04488518_11480</name>
</gene>
<dbReference type="Pfam" id="PF03480">
    <property type="entry name" value="DctP"/>
    <property type="match status" value="1"/>
</dbReference>
<dbReference type="CDD" id="cd13668">
    <property type="entry name" value="PBP2_TRAP_UehA_TeaA"/>
    <property type="match status" value="1"/>
</dbReference>
<organism evidence="5 6">
    <name type="scientific">Pseudovibrio ascidiaceicola</name>
    <dbReference type="NCBI Taxonomy" id="285279"/>
    <lineage>
        <taxon>Bacteria</taxon>
        <taxon>Pseudomonadati</taxon>
        <taxon>Pseudomonadota</taxon>
        <taxon>Alphaproteobacteria</taxon>
        <taxon>Hyphomicrobiales</taxon>
        <taxon>Stappiaceae</taxon>
        <taxon>Pseudovibrio</taxon>
    </lineage>
</organism>
<evidence type="ECO:0000256" key="2">
    <source>
        <dbReference type="ARBA" id="ARBA00022448"/>
    </source>
</evidence>
<dbReference type="Proteomes" id="UP000199598">
    <property type="component" value="Unassembled WGS sequence"/>
</dbReference>
<keyword evidence="5" id="KW-0675">Receptor</keyword>
<feature type="chain" id="PRO_5046452158" evidence="4">
    <location>
        <begin position="27"/>
        <end position="340"/>
    </location>
</feature>
<dbReference type="InterPro" id="IPR018389">
    <property type="entry name" value="DctP_fam"/>
</dbReference>
<dbReference type="NCBIfam" id="NF037995">
    <property type="entry name" value="TRAP_S1"/>
    <property type="match status" value="1"/>
</dbReference>
<protein>
    <submittedName>
        <fullName evidence="5">Tripartite ATP-independent transporter solute receptor, DctP family</fullName>
    </submittedName>
</protein>
<dbReference type="RefSeq" id="WP_093522989.1">
    <property type="nucleotide sequence ID" value="NZ_FOSK01000014.1"/>
</dbReference>
<reference evidence="5 6" key="1">
    <citation type="submission" date="2016-10" db="EMBL/GenBank/DDBJ databases">
        <authorList>
            <person name="Varghese N."/>
            <person name="Submissions S."/>
        </authorList>
    </citation>
    <scope>NUCLEOTIDE SEQUENCE [LARGE SCALE GENOMIC DNA]</scope>
    <source>
        <strain evidence="5 6">DSM 16392</strain>
    </source>
</reference>
<evidence type="ECO:0000313" key="5">
    <source>
        <dbReference type="EMBL" id="SFL02463.1"/>
    </source>
</evidence>
<dbReference type="EMBL" id="FOSK01000014">
    <property type="protein sequence ID" value="SFL02463.1"/>
    <property type="molecule type" value="Genomic_DNA"/>
</dbReference>
<sequence>MNSILKSLKTLTAAMVLGTVPLSAYAEDWKFAIEEIPGSIMDAYAQEFKKRIETKTDGDVTITIYPMGTLGTPTDTVEQATDGLIQFTNVSIGNLGTIVPESQIFLLPYLFPSDAKAVSNILSNSETIYGDLNQDFRKRGLEVLTMYSEGPQVWTTNKEIRNPDDFSNFKMRVMVSPILLETYKNMGASPTPLPFGEVFGALQLGAVDGQVNPVPTIEEMKFYEVTDYLIWAGEQELVTTVVAGTDWFETLSPDRQKLVRETMAGMSGFIDGVVSDFNQKRLDTIKSNKPEINLVVLSEEERNVFRARSEATASAYVDAAGSRGEELLKTLKTEIASTHQ</sequence>
<evidence type="ECO:0000256" key="4">
    <source>
        <dbReference type="SAM" id="SignalP"/>
    </source>
</evidence>
<keyword evidence="2" id="KW-0813">Transport</keyword>
<dbReference type="InterPro" id="IPR038404">
    <property type="entry name" value="TRAP_DctP_sf"/>
</dbReference>
<comment type="similarity">
    <text evidence="1">Belongs to the bacterial solute-binding protein 7 family.</text>
</comment>
<feature type="signal peptide" evidence="4">
    <location>
        <begin position="1"/>
        <end position="26"/>
    </location>
</feature>
<evidence type="ECO:0000313" key="6">
    <source>
        <dbReference type="Proteomes" id="UP000199598"/>
    </source>
</evidence>
<keyword evidence="3 4" id="KW-0732">Signal</keyword>
<keyword evidence="6" id="KW-1185">Reference proteome</keyword>
<dbReference type="PANTHER" id="PTHR33376">
    <property type="match status" value="1"/>
</dbReference>
<accession>A0A1I4EB14</accession>
<dbReference type="Gene3D" id="3.40.190.170">
    <property type="entry name" value="Bacterial extracellular solute-binding protein, family 7"/>
    <property type="match status" value="1"/>
</dbReference>